<evidence type="ECO:0000313" key="3">
    <source>
        <dbReference type="Proteomes" id="UP000516437"/>
    </source>
</evidence>
<accession>A0A6A1W687</accession>
<feature type="region of interest" description="Disordered" evidence="1">
    <location>
        <begin position="67"/>
        <end position="139"/>
    </location>
</feature>
<feature type="compositionally biased region" description="Basic and acidic residues" evidence="1">
    <location>
        <begin position="129"/>
        <end position="139"/>
    </location>
</feature>
<feature type="compositionally biased region" description="Acidic residues" evidence="1">
    <location>
        <begin position="80"/>
        <end position="111"/>
    </location>
</feature>
<sequence length="139" mass="16219">MASCRFSHQMVVLYEVSFGENTKNIEVVRYEDEEREHRWFGVNDPFWNEVLRYVKELFDIDANAFRGRSSSKQGARTLPDDEEEILVEDFDMEDEGEETNDAIMENDDNDNQDAHRSPPRAEGVAPPGEWDKDTELEVE</sequence>
<proteinExistence type="predicted"/>
<dbReference type="EMBL" id="RXIC02000021">
    <property type="protein sequence ID" value="KAB1220784.1"/>
    <property type="molecule type" value="Genomic_DNA"/>
</dbReference>
<name>A0A6A1W687_9ROSI</name>
<organism evidence="2 3">
    <name type="scientific">Morella rubra</name>
    <name type="common">Chinese bayberry</name>
    <dbReference type="NCBI Taxonomy" id="262757"/>
    <lineage>
        <taxon>Eukaryota</taxon>
        <taxon>Viridiplantae</taxon>
        <taxon>Streptophyta</taxon>
        <taxon>Embryophyta</taxon>
        <taxon>Tracheophyta</taxon>
        <taxon>Spermatophyta</taxon>
        <taxon>Magnoliopsida</taxon>
        <taxon>eudicotyledons</taxon>
        <taxon>Gunneridae</taxon>
        <taxon>Pentapetalae</taxon>
        <taxon>rosids</taxon>
        <taxon>fabids</taxon>
        <taxon>Fagales</taxon>
        <taxon>Myricaceae</taxon>
        <taxon>Morella</taxon>
    </lineage>
</organism>
<evidence type="ECO:0000256" key="1">
    <source>
        <dbReference type="SAM" id="MobiDB-lite"/>
    </source>
</evidence>
<dbReference type="Proteomes" id="UP000516437">
    <property type="component" value="Chromosome 3"/>
</dbReference>
<comment type="caution">
    <text evidence="2">The sequence shown here is derived from an EMBL/GenBank/DDBJ whole genome shotgun (WGS) entry which is preliminary data.</text>
</comment>
<protein>
    <submittedName>
        <fullName evidence="2">Uncharacterized protein</fullName>
    </submittedName>
</protein>
<gene>
    <name evidence="2" type="ORF">CJ030_MR3G027883</name>
</gene>
<keyword evidence="3" id="KW-1185">Reference proteome</keyword>
<reference evidence="2 3" key="1">
    <citation type="journal article" date="2019" name="Plant Biotechnol. J.">
        <title>The red bayberry genome and genetic basis of sex determination.</title>
        <authorList>
            <person name="Jia H.M."/>
            <person name="Jia H.J."/>
            <person name="Cai Q.L."/>
            <person name="Wang Y."/>
            <person name="Zhao H.B."/>
            <person name="Yang W.F."/>
            <person name="Wang G.Y."/>
            <person name="Li Y.H."/>
            <person name="Zhan D.L."/>
            <person name="Shen Y.T."/>
            <person name="Niu Q.F."/>
            <person name="Chang L."/>
            <person name="Qiu J."/>
            <person name="Zhao L."/>
            <person name="Xie H.B."/>
            <person name="Fu W.Y."/>
            <person name="Jin J."/>
            <person name="Li X.W."/>
            <person name="Jiao Y."/>
            <person name="Zhou C.C."/>
            <person name="Tu T."/>
            <person name="Chai C.Y."/>
            <person name="Gao J.L."/>
            <person name="Fan L.J."/>
            <person name="van de Weg E."/>
            <person name="Wang J.Y."/>
            <person name="Gao Z.S."/>
        </authorList>
    </citation>
    <scope>NUCLEOTIDE SEQUENCE [LARGE SCALE GENOMIC DNA]</scope>
    <source>
        <tissue evidence="2">Leaves</tissue>
    </source>
</reference>
<dbReference type="AlphaFoldDB" id="A0A6A1W687"/>
<evidence type="ECO:0000313" key="2">
    <source>
        <dbReference type="EMBL" id="KAB1220784.1"/>
    </source>
</evidence>